<keyword evidence="16" id="KW-1185">Reference proteome</keyword>
<dbReference type="PANTHER" id="PTHR30591">
    <property type="entry name" value="RECBCD ENZYME SUBUNIT RECC"/>
    <property type="match status" value="1"/>
</dbReference>
<dbReference type="InterPro" id="IPR049035">
    <property type="entry name" value="ADDB_N"/>
</dbReference>
<keyword evidence="7" id="KW-0347">Helicase</keyword>
<gene>
    <name evidence="15" type="ORF">JCM21531_4368</name>
</gene>
<evidence type="ECO:0000256" key="11">
    <source>
        <dbReference type="ARBA" id="ARBA00023014"/>
    </source>
</evidence>
<dbReference type="GO" id="GO:0004527">
    <property type="term" value="F:exonuclease activity"/>
    <property type="evidence" value="ECO:0007669"/>
    <property type="project" value="UniProtKB-KW"/>
</dbReference>
<dbReference type="AlphaFoldDB" id="W4VD63"/>
<evidence type="ECO:0000256" key="1">
    <source>
        <dbReference type="ARBA" id="ARBA00022485"/>
    </source>
</evidence>
<keyword evidence="6" id="KW-0378">Hydrolase</keyword>
<dbReference type="GO" id="GO:0046872">
    <property type="term" value="F:metal ion binding"/>
    <property type="evidence" value="ECO:0007669"/>
    <property type="project" value="UniProtKB-KW"/>
</dbReference>
<dbReference type="GO" id="GO:0004386">
    <property type="term" value="F:helicase activity"/>
    <property type="evidence" value="ECO:0007669"/>
    <property type="project" value="UniProtKB-KW"/>
</dbReference>
<dbReference type="InterPro" id="IPR038726">
    <property type="entry name" value="PDDEXK_AddAB-type"/>
</dbReference>
<keyword evidence="10" id="KW-0408">Iron</keyword>
<name>W4VD63_9FIRM</name>
<dbReference type="GO" id="GO:0005524">
    <property type="term" value="F:ATP binding"/>
    <property type="evidence" value="ECO:0007669"/>
    <property type="project" value="UniProtKB-KW"/>
</dbReference>
<comment type="caution">
    <text evidence="15">The sequence shown here is derived from an EMBL/GenBank/DDBJ whole genome shotgun (WGS) entry which is preliminary data.</text>
</comment>
<evidence type="ECO:0000256" key="10">
    <source>
        <dbReference type="ARBA" id="ARBA00023004"/>
    </source>
</evidence>
<evidence type="ECO:0000256" key="4">
    <source>
        <dbReference type="ARBA" id="ARBA00022741"/>
    </source>
</evidence>
<dbReference type="Proteomes" id="UP000019109">
    <property type="component" value="Unassembled WGS sequence"/>
</dbReference>
<organism evidence="15 16">
    <name type="scientific">Acetivibrio straminisolvens JCM 21531</name>
    <dbReference type="NCBI Taxonomy" id="1294263"/>
    <lineage>
        <taxon>Bacteria</taxon>
        <taxon>Bacillati</taxon>
        <taxon>Bacillota</taxon>
        <taxon>Clostridia</taxon>
        <taxon>Eubacteriales</taxon>
        <taxon>Oscillospiraceae</taxon>
        <taxon>Acetivibrio</taxon>
    </lineage>
</organism>
<dbReference type="PROSITE" id="PS51217">
    <property type="entry name" value="UVRD_HELICASE_CTER"/>
    <property type="match status" value="1"/>
</dbReference>
<evidence type="ECO:0000256" key="7">
    <source>
        <dbReference type="ARBA" id="ARBA00022806"/>
    </source>
</evidence>
<protein>
    <submittedName>
        <fullName evidence="15">ATP-dependent nuclease</fullName>
    </submittedName>
</protein>
<keyword evidence="3" id="KW-0479">Metal-binding</keyword>
<keyword evidence="8" id="KW-0269">Exonuclease</keyword>
<dbReference type="Pfam" id="PF13361">
    <property type="entry name" value="UvrD_C"/>
    <property type="match status" value="1"/>
</dbReference>
<keyword evidence="4" id="KW-0547">Nucleotide-binding</keyword>
<dbReference type="Pfam" id="PF21445">
    <property type="entry name" value="ADDB_N"/>
    <property type="match status" value="1"/>
</dbReference>
<evidence type="ECO:0000313" key="16">
    <source>
        <dbReference type="Proteomes" id="UP000019109"/>
    </source>
</evidence>
<proteinExistence type="predicted"/>
<keyword evidence="11" id="KW-0411">Iron-sulfur</keyword>
<dbReference type="NCBIfam" id="TIGR02773">
    <property type="entry name" value="addB_Gpos"/>
    <property type="match status" value="1"/>
</dbReference>
<evidence type="ECO:0000313" key="15">
    <source>
        <dbReference type="EMBL" id="GAE90733.1"/>
    </source>
</evidence>
<keyword evidence="13" id="KW-0234">DNA repair</keyword>
<evidence type="ECO:0000256" key="13">
    <source>
        <dbReference type="ARBA" id="ARBA00023204"/>
    </source>
</evidence>
<dbReference type="InterPro" id="IPR014017">
    <property type="entry name" value="DNA_helicase_UvrD-like_C"/>
</dbReference>
<dbReference type="STRING" id="1294263.JCM21531_4368"/>
<keyword evidence="5" id="KW-0227">DNA damage</keyword>
<evidence type="ECO:0000256" key="2">
    <source>
        <dbReference type="ARBA" id="ARBA00022722"/>
    </source>
</evidence>
<dbReference type="Pfam" id="PF12705">
    <property type="entry name" value="PDDEXK_1"/>
    <property type="match status" value="1"/>
</dbReference>
<dbReference type="InterPro" id="IPR027417">
    <property type="entry name" value="P-loop_NTPase"/>
</dbReference>
<dbReference type="GO" id="GO:0000724">
    <property type="term" value="P:double-strand break repair via homologous recombination"/>
    <property type="evidence" value="ECO:0007669"/>
    <property type="project" value="InterPro"/>
</dbReference>
<keyword evidence="12" id="KW-0238">DNA-binding</keyword>
<dbReference type="SUPFAM" id="SSF52540">
    <property type="entry name" value="P-loop containing nucleoside triphosphate hydrolases"/>
    <property type="match status" value="1"/>
</dbReference>
<feature type="domain" description="UvrD-like helicase C-terminal" evidence="14">
    <location>
        <begin position="276"/>
        <end position="584"/>
    </location>
</feature>
<evidence type="ECO:0000256" key="12">
    <source>
        <dbReference type="ARBA" id="ARBA00023125"/>
    </source>
</evidence>
<dbReference type="EMBL" id="BAVR01000088">
    <property type="protein sequence ID" value="GAE90733.1"/>
    <property type="molecule type" value="Genomic_DNA"/>
</dbReference>
<evidence type="ECO:0000259" key="14">
    <source>
        <dbReference type="PROSITE" id="PS51217"/>
    </source>
</evidence>
<keyword evidence="2" id="KW-0540">Nuclease</keyword>
<dbReference type="GO" id="GO:0051539">
    <property type="term" value="F:4 iron, 4 sulfur cluster binding"/>
    <property type="evidence" value="ECO:0007669"/>
    <property type="project" value="UniProtKB-KW"/>
</dbReference>
<evidence type="ECO:0000256" key="6">
    <source>
        <dbReference type="ARBA" id="ARBA00022801"/>
    </source>
</evidence>
<evidence type="ECO:0000256" key="9">
    <source>
        <dbReference type="ARBA" id="ARBA00022840"/>
    </source>
</evidence>
<dbReference type="Gene3D" id="6.10.140.1030">
    <property type="match status" value="1"/>
</dbReference>
<keyword evidence="1" id="KW-0004">4Fe-4S</keyword>
<dbReference type="GO" id="GO:0003677">
    <property type="term" value="F:DNA binding"/>
    <property type="evidence" value="ECO:0007669"/>
    <property type="project" value="UniProtKB-KW"/>
</dbReference>
<keyword evidence="9" id="KW-0067">ATP-binding</keyword>
<evidence type="ECO:0000256" key="5">
    <source>
        <dbReference type="ARBA" id="ARBA00022763"/>
    </source>
</evidence>
<evidence type="ECO:0000256" key="3">
    <source>
        <dbReference type="ARBA" id="ARBA00022723"/>
    </source>
</evidence>
<reference evidence="15" key="1">
    <citation type="journal article" date="2014" name="Genome Announc.">
        <title>Draft Genome Sequence of Clostridium straminisolvens Strain JCM 21531T, Isolated from a Cellulose-Degrading Bacterial Community.</title>
        <authorList>
            <person name="Yuki M."/>
            <person name="Oshima K."/>
            <person name="Suda W."/>
            <person name="Sakamoto M."/>
            <person name="Kitamura K."/>
            <person name="Iida T."/>
            <person name="Hattori M."/>
            <person name="Ohkuma M."/>
        </authorList>
    </citation>
    <scope>NUCLEOTIDE SEQUENCE [LARGE SCALE GENOMIC DNA]</scope>
    <source>
        <strain evidence="15">JCM 21531</strain>
    </source>
</reference>
<sequence>MSLRFIYGRAGSGKTRFCLEELKSKINAKVAHPLVLLVPEQFTFQTEKDLIGVLGTGGILKTEVLSFRRIAYRTFNEAGGITYPHIHPAGKCMILYRILDKMKGSFRVFSKAADRQGFVNTLSTLITEFKKYNITPKDLENVSKELNEDNPVKEKLTELTQIYDLFEKTLEERYRDPDDDLALASKKLGETALFDGAEVWIDGFTGFTPQEYEIIGQLMRKAQRVNISFCTDCLDGGLNDTDIFSSIKTAYRKLVKMAKEDGIPVEPVVVLNNKPLFRFSKSPELSHLEQYLYAYPYKTYNEKTKDISLFSSVNIFAEVEACARDIIGLCRDRGMRFREIAVVAGNLDGYEKLIEAVFSEYGIPCFIDRKVDIVNHPLVRLIMSMLDIFIENWSYEAVFRYLKTGLTGIDQKSIDRLENYVLACGIRGGRWTEEKEWRMIPGLIPNEKSREEVRELLEDINSIRAQVLAPLMEFRKKTKGKKKASDFCASLYDFLCTLGIPEKIEDAVEKFRKSGNLNLANEYSQVWNAVMDVFDQTVEVMGDETFGIERFANILEIGFGECKIGLIPASLDQVLVASLDRSRSHEIKALYILGANDGVFPPAVIEEGILSDQDRAVLRNAGIELSSDTRTQAFDGQYLVYRALAIAGSYLRISWSIADHEGRTLRPSLVISRLRKLFPNITETSNILPSNSVSEEMELLSGNSPAFKSMVSALRQKADGKEIQPIWQEAYRWFAAQDEWNRKCQAIRLAFEYKNLAQPISRDKIAALYGEPAVSSVSRLEKYTACPFAFYVQYGLGAKERQVYSLRPPDVGTFMHAVIEKFSKIVSKGNISWREFDREWCYEKVSEIVDEMLEKMQGSGIAASRRYMALVVRLKRVVARAVWLIAEHIRRSSFEPVGYEVGFGEKEKYPPIVIELIRVRKSGSPEGLTGGCTKN</sequence>
<accession>W4VD63</accession>
<evidence type="ECO:0000256" key="8">
    <source>
        <dbReference type="ARBA" id="ARBA00022839"/>
    </source>
</evidence>
<dbReference type="PANTHER" id="PTHR30591:SF1">
    <property type="entry name" value="RECBCD ENZYME SUBUNIT RECC"/>
    <property type="match status" value="1"/>
</dbReference>
<dbReference type="Gene3D" id="3.40.50.300">
    <property type="entry name" value="P-loop containing nucleotide triphosphate hydrolases"/>
    <property type="match status" value="3"/>
</dbReference>
<dbReference type="InterPro" id="IPR014140">
    <property type="entry name" value="DNA_helicase_suAddB"/>
</dbReference>